<protein>
    <submittedName>
        <fullName evidence="3">Cadmium resistance transporter</fullName>
    </submittedName>
</protein>
<gene>
    <name evidence="3" type="ORF">LEL_01572</name>
</gene>
<proteinExistence type="predicted"/>
<keyword evidence="2" id="KW-0472">Membrane</keyword>
<keyword evidence="2" id="KW-0812">Transmembrane</keyword>
<feature type="transmembrane region" description="Helical" evidence="2">
    <location>
        <begin position="153"/>
        <end position="174"/>
    </location>
</feature>
<feature type="transmembrane region" description="Helical" evidence="2">
    <location>
        <begin position="186"/>
        <end position="204"/>
    </location>
</feature>
<evidence type="ECO:0000313" key="3">
    <source>
        <dbReference type="EMBL" id="OAA82027.1"/>
    </source>
</evidence>
<dbReference type="EMBL" id="AZHF01000001">
    <property type="protein sequence ID" value="OAA82027.1"/>
    <property type="molecule type" value="Genomic_DNA"/>
</dbReference>
<dbReference type="OrthoDB" id="3791566at2759"/>
<dbReference type="AlphaFoldDB" id="A0A168KR01"/>
<dbReference type="Proteomes" id="UP000076881">
    <property type="component" value="Unassembled WGS sequence"/>
</dbReference>
<feature type="transmembrane region" description="Helical" evidence="2">
    <location>
        <begin position="73"/>
        <end position="93"/>
    </location>
</feature>
<feature type="transmembrane region" description="Helical" evidence="2">
    <location>
        <begin position="41"/>
        <end position="67"/>
    </location>
</feature>
<accession>A0A168KR01</accession>
<sequence>MHLGEAIGTACGAFAATNIDDIFVLVTFFAESATNKRMSPLNIVIGQYVGFTAITVISMIGFGISLALPSEPIGFLGFLPMLLGFWALFDLLLSRGDDDDDDEQGQDGEHFQMTHATRIKVIIKVATITLINGGDNIGTYIPLFSQTRGAEIAVYVVVFYIGVGVWCAAAWLTMKQRHILMVAQKYAEKIIPFLYMGLGVFVIVKSDCYPWSMEHINRKLASHPGRLVLALCTTGFLLISIGILFAIRWRKRQKEIAAEAAAENGATDATELSDVGLRPSTERTQAGDDAGPASEKPTTATTADTSLTSTVLADEERKQIPP</sequence>
<feature type="transmembrane region" description="Helical" evidence="2">
    <location>
        <begin position="6"/>
        <end position="29"/>
    </location>
</feature>
<feature type="transmembrane region" description="Helical" evidence="2">
    <location>
        <begin position="224"/>
        <end position="247"/>
    </location>
</feature>
<reference evidence="3 4" key="1">
    <citation type="journal article" date="2016" name="Genome Biol. Evol.">
        <title>Divergent and convergent evolution of fungal pathogenicity.</title>
        <authorList>
            <person name="Shang Y."/>
            <person name="Xiao G."/>
            <person name="Zheng P."/>
            <person name="Cen K."/>
            <person name="Zhan S."/>
            <person name="Wang C."/>
        </authorList>
    </citation>
    <scope>NUCLEOTIDE SEQUENCE [LARGE SCALE GENOMIC DNA]</scope>
    <source>
        <strain evidence="3 4">RCEF 1005</strain>
    </source>
</reference>
<keyword evidence="2" id="KW-1133">Transmembrane helix</keyword>
<dbReference type="Pfam" id="PF03596">
    <property type="entry name" value="Cad"/>
    <property type="match status" value="1"/>
</dbReference>
<organism evidence="3 4">
    <name type="scientific">Akanthomyces lecanii RCEF 1005</name>
    <dbReference type="NCBI Taxonomy" id="1081108"/>
    <lineage>
        <taxon>Eukaryota</taxon>
        <taxon>Fungi</taxon>
        <taxon>Dikarya</taxon>
        <taxon>Ascomycota</taxon>
        <taxon>Pezizomycotina</taxon>
        <taxon>Sordariomycetes</taxon>
        <taxon>Hypocreomycetidae</taxon>
        <taxon>Hypocreales</taxon>
        <taxon>Cordycipitaceae</taxon>
        <taxon>Akanthomyces</taxon>
        <taxon>Cordyceps confragosa</taxon>
    </lineage>
</organism>
<comment type="caution">
    <text evidence="3">The sequence shown here is derived from an EMBL/GenBank/DDBJ whole genome shotgun (WGS) entry which is preliminary data.</text>
</comment>
<feature type="compositionally biased region" description="Low complexity" evidence="1">
    <location>
        <begin position="298"/>
        <end position="310"/>
    </location>
</feature>
<evidence type="ECO:0000256" key="1">
    <source>
        <dbReference type="SAM" id="MobiDB-lite"/>
    </source>
</evidence>
<evidence type="ECO:0000256" key="2">
    <source>
        <dbReference type="SAM" id="Phobius"/>
    </source>
</evidence>
<feature type="region of interest" description="Disordered" evidence="1">
    <location>
        <begin position="263"/>
        <end position="322"/>
    </location>
</feature>
<dbReference type="InterPro" id="IPR004676">
    <property type="entry name" value="Cd-R_transporter"/>
</dbReference>
<name>A0A168KR01_CORDF</name>
<evidence type="ECO:0000313" key="4">
    <source>
        <dbReference type="Proteomes" id="UP000076881"/>
    </source>
</evidence>
<keyword evidence="4" id="KW-1185">Reference proteome</keyword>